<name>A0ABR1UY21_9PEZI</name>
<reference evidence="2 3" key="1">
    <citation type="submission" date="2023-01" db="EMBL/GenBank/DDBJ databases">
        <title>Analysis of 21 Apiospora genomes using comparative genomics revels a genus with tremendous synthesis potential of carbohydrate active enzymes and secondary metabolites.</title>
        <authorList>
            <person name="Sorensen T."/>
        </authorList>
    </citation>
    <scope>NUCLEOTIDE SEQUENCE [LARGE SCALE GENOMIC DNA]</scope>
    <source>
        <strain evidence="2 3">CBS 83171</strain>
    </source>
</reference>
<feature type="compositionally biased region" description="Basic and acidic residues" evidence="1">
    <location>
        <begin position="37"/>
        <end position="52"/>
    </location>
</feature>
<protein>
    <submittedName>
        <fullName evidence="2">Uncharacterized protein</fullName>
    </submittedName>
</protein>
<organism evidence="2 3">
    <name type="scientific">Apiospora saccharicola</name>
    <dbReference type="NCBI Taxonomy" id="335842"/>
    <lineage>
        <taxon>Eukaryota</taxon>
        <taxon>Fungi</taxon>
        <taxon>Dikarya</taxon>
        <taxon>Ascomycota</taxon>
        <taxon>Pezizomycotina</taxon>
        <taxon>Sordariomycetes</taxon>
        <taxon>Xylariomycetidae</taxon>
        <taxon>Amphisphaeriales</taxon>
        <taxon>Apiosporaceae</taxon>
        <taxon>Apiospora</taxon>
    </lineage>
</organism>
<keyword evidence="3" id="KW-1185">Reference proteome</keyword>
<comment type="caution">
    <text evidence="2">The sequence shown here is derived from an EMBL/GenBank/DDBJ whole genome shotgun (WGS) entry which is preliminary data.</text>
</comment>
<evidence type="ECO:0000313" key="3">
    <source>
        <dbReference type="Proteomes" id="UP001446871"/>
    </source>
</evidence>
<evidence type="ECO:0000313" key="2">
    <source>
        <dbReference type="EMBL" id="KAK8063836.1"/>
    </source>
</evidence>
<feature type="region of interest" description="Disordered" evidence="1">
    <location>
        <begin position="1"/>
        <end position="77"/>
    </location>
</feature>
<feature type="compositionally biased region" description="Low complexity" evidence="1">
    <location>
        <begin position="12"/>
        <end position="23"/>
    </location>
</feature>
<feature type="compositionally biased region" description="Polar residues" evidence="1">
    <location>
        <begin position="53"/>
        <end position="65"/>
    </location>
</feature>
<evidence type="ECO:0000256" key="1">
    <source>
        <dbReference type="SAM" id="MobiDB-lite"/>
    </source>
</evidence>
<proteinExistence type="predicted"/>
<gene>
    <name evidence="2" type="ORF">PG996_008488</name>
</gene>
<dbReference type="Proteomes" id="UP001446871">
    <property type="component" value="Unassembled WGS sequence"/>
</dbReference>
<dbReference type="EMBL" id="JAQQWM010000005">
    <property type="protein sequence ID" value="KAK8063836.1"/>
    <property type="molecule type" value="Genomic_DNA"/>
</dbReference>
<accession>A0ABR1UY21</accession>
<sequence length="77" mass="8551">MQTESQYPSFLPEVAAAREAPVPGHEHEQDPETETASENKAEAEECLNRQDSTKGFQSPCPTSNAPEICLRHPKLMK</sequence>